<organism evidence="3 4">
    <name type="scientific">Pigmentiphaga litoralis</name>
    <dbReference type="NCBI Taxonomy" id="516702"/>
    <lineage>
        <taxon>Bacteria</taxon>
        <taxon>Pseudomonadati</taxon>
        <taxon>Pseudomonadota</taxon>
        <taxon>Betaproteobacteria</taxon>
        <taxon>Burkholderiales</taxon>
        <taxon>Alcaligenaceae</taxon>
        <taxon>Pigmentiphaga</taxon>
    </lineage>
</organism>
<evidence type="ECO:0000256" key="1">
    <source>
        <dbReference type="SAM" id="MobiDB-lite"/>
    </source>
</evidence>
<gene>
    <name evidence="3" type="ORF">FHW18_001577</name>
</gene>
<evidence type="ECO:0000256" key="2">
    <source>
        <dbReference type="SAM" id="SignalP"/>
    </source>
</evidence>
<dbReference type="EMBL" id="JACBYR010000001">
    <property type="protein sequence ID" value="NYE82306.1"/>
    <property type="molecule type" value="Genomic_DNA"/>
</dbReference>
<name>A0A7Y9LN36_9BURK</name>
<feature type="chain" id="PRO_5030816412" evidence="2">
    <location>
        <begin position="20"/>
        <end position="66"/>
    </location>
</feature>
<accession>A0A7Y9LN36</accession>
<proteinExistence type="predicted"/>
<keyword evidence="3" id="KW-0449">Lipoprotein</keyword>
<sequence length="66" mass="6574">MTRTSQWLAVALMTAGALAGCGRKVPDRAPPTPTMAPTPSPATPAAPATKMPSSPATSPSTTTPGR</sequence>
<feature type="compositionally biased region" description="Low complexity" evidence="1">
    <location>
        <begin position="45"/>
        <end position="66"/>
    </location>
</feature>
<evidence type="ECO:0000313" key="4">
    <source>
        <dbReference type="Proteomes" id="UP000542125"/>
    </source>
</evidence>
<comment type="caution">
    <text evidence="3">The sequence shown here is derived from an EMBL/GenBank/DDBJ whole genome shotgun (WGS) entry which is preliminary data.</text>
</comment>
<evidence type="ECO:0000313" key="3">
    <source>
        <dbReference type="EMBL" id="NYE82306.1"/>
    </source>
</evidence>
<dbReference type="PROSITE" id="PS51257">
    <property type="entry name" value="PROKAR_LIPOPROTEIN"/>
    <property type="match status" value="1"/>
</dbReference>
<feature type="region of interest" description="Disordered" evidence="1">
    <location>
        <begin position="21"/>
        <end position="66"/>
    </location>
</feature>
<feature type="compositionally biased region" description="Pro residues" evidence="1">
    <location>
        <begin position="28"/>
        <end position="44"/>
    </location>
</feature>
<keyword evidence="4" id="KW-1185">Reference proteome</keyword>
<feature type="signal peptide" evidence="2">
    <location>
        <begin position="1"/>
        <end position="19"/>
    </location>
</feature>
<dbReference type="Proteomes" id="UP000542125">
    <property type="component" value="Unassembled WGS sequence"/>
</dbReference>
<reference evidence="3 4" key="1">
    <citation type="submission" date="2020-07" db="EMBL/GenBank/DDBJ databases">
        <title>Genomic Encyclopedia of Type Strains, Phase IV (KMG-V): Genome sequencing to study the core and pangenomes of soil and plant-associated prokaryotes.</title>
        <authorList>
            <person name="Whitman W."/>
        </authorList>
    </citation>
    <scope>NUCLEOTIDE SEQUENCE [LARGE SCALE GENOMIC DNA]</scope>
    <source>
        <strain evidence="3 4">SAS40</strain>
    </source>
</reference>
<keyword evidence="2" id="KW-0732">Signal</keyword>
<dbReference type="AlphaFoldDB" id="A0A7Y9LN36"/>
<protein>
    <submittedName>
        <fullName evidence="3">Putative small lipoprotein YifL</fullName>
    </submittedName>
</protein>
<dbReference type="RefSeq" id="WP_179585052.1">
    <property type="nucleotide sequence ID" value="NZ_JACBYR010000001.1"/>
</dbReference>